<dbReference type="PANTHER" id="PTHR16222:SF40">
    <property type="entry name" value="ADP-RIBOSYLGLYCOHYDROLASE"/>
    <property type="match status" value="1"/>
</dbReference>
<dbReference type="SUPFAM" id="SSF101478">
    <property type="entry name" value="ADP-ribosylglycohydrolase"/>
    <property type="match status" value="1"/>
</dbReference>
<keyword evidence="2" id="KW-1185">Reference proteome</keyword>
<dbReference type="RefSeq" id="XP_035829092.1">
    <property type="nucleotide sequence ID" value="XM_035973199.1"/>
</dbReference>
<dbReference type="PANTHER" id="PTHR16222">
    <property type="entry name" value="ADP-RIBOSYLGLYCOHYDROLASE"/>
    <property type="match status" value="1"/>
</dbReference>
<evidence type="ECO:0000256" key="1">
    <source>
        <dbReference type="SAM" id="MobiDB-lite"/>
    </source>
</evidence>
<feature type="compositionally biased region" description="Low complexity" evidence="1">
    <location>
        <begin position="11"/>
        <end position="20"/>
    </location>
</feature>
<reference evidence="3" key="1">
    <citation type="submission" date="2025-08" db="UniProtKB">
        <authorList>
            <consortium name="RefSeq"/>
        </authorList>
    </citation>
    <scope>IDENTIFICATION</scope>
</reference>
<protein>
    <submittedName>
        <fullName evidence="3">ADP-ribosylarginine hydrolase Tri1</fullName>
    </submittedName>
</protein>
<keyword evidence="3" id="KW-0378">Hydrolase</keyword>
<evidence type="ECO:0000313" key="3">
    <source>
        <dbReference type="RefSeq" id="XP_035829092.1"/>
    </source>
</evidence>
<accession>A0ABM1W349</accession>
<organism evidence="2 3">
    <name type="scientific">Aplysia californica</name>
    <name type="common">California sea hare</name>
    <dbReference type="NCBI Taxonomy" id="6500"/>
    <lineage>
        <taxon>Eukaryota</taxon>
        <taxon>Metazoa</taxon>
        <taxon>Spiralia</taxon>
        <taxon>Lophotrochozoa</taxon>
        <taxon>Mollusca</taxon>
        <taxon>Gastropoda</taxon>
        <taxon>Heterobranchia</taxon>
        <taxon>Euthyneura</taxon>
        <taxon>Tectipleura</taxon>
        <taxon>Aplysiida</taxon>
        <taxon>Aplysioidea</taxon>
        <taxon>Aplysiidae</taxon>
        <taxon>Aplysia</taxon>
    </lineage>
</organism>
<dbReference type="GeneID" id="101857215"/>
<dbReference type="InterPro" id="IPR036705">
    <property type="entry name" value="Ribosyl_crysJ1_sf"/>
</dbReference>
<dbReference type="Pfam" id="PF03747">
    <property type="entry name" value="ADP_ribosyl_GH"/>
    <property type="match status" value="1"/>
</dbReference>
<sequence length="406" mass="44867">MPYLISKQFLGKSGSPSKSQSKMEYDVRDHRGKIKTRPIPKPRKFSPYTVAQREAGRAYDQILGTLYGVVTGDAIGHLTESLSKAQAHKVYGSVCKELELGHKKLLNDTTRRKWQLCDWTDEADMMLLITESLIYNRGQVSTTDLAKRLMDWSERGYPELGDTAGYGLDKYTKAVIAHPQFSEAPKDAANICWRNGPKQAGASNSAVSRTAILGIHYYNAHAKVLQNTTEVCMITHPDPRCAASCVAVTTAISLMLQQKHVKKSGQLDVEEVISESYRYASGCLLGRPVEELKSLKRHMLARSLKELELGDVGNMSFTYKAVGAGFWALKQKNFRTAIQDIVMEGGDADGNGAVAGALLGCKLGFPAVPPSWVEGLRHRGWLDELVNRYLHMMEQGRATAKAESTV</sequence>
<dbReference type="InterPro" id="IPR050792">
    <property type="entry name" value="ADP-ribosylglycohydrolase"/>
</dbReference>
<dbReference type="GO" id="GO:0016787">
    <property type="term" value="F:hydrolase activity"/>
    <property type="evidence" value="ECO:0007669"/>
    <property type="project" value="UniProtKB-KW"/>
</dbReference>
<name>A0ABM1W349_APLCA</name>
<dbReference type="Gene3D" id="1.10.4080.10">
    <property type="entry name" value="ADP-ribosylation/Crystallin J1"/>
    <property type="match status" value="1"/>
</dbReference>
<feature type="region of interest" description="Disordered" evidence="1">
    <location>
        <begin position="10"/>
        <end position="29"/>
    </location>
</feature>
<dbReference type="Proteomes" id="UP000694888">
    <property type="component" value="Unplaced"/>
</dbReference>
<proteinExistence type="predicted"/>
<evidence type="ECO:0000313" key="2">
    <source>
        <dbReference type="Proteomes" id="UP000694888"/>
    </source>
</evidence>
<dbReference type="InterPro" id="IPR005502">
    <property type="entry name" value="Ribosyl_crysJ1"/>
</dbReference>
<gene>
    <name evidence="3" type="primary">LOC101857215</name>
</gene>